<proteinExistence type="predicted"/>
<dbReference type="CDD" id="cd08939">
    <property type="entry name" value="KDSR-like_SDR_c"/>
    <property type="match status" value="1"/>
</dbReference>
<dbReference type="GO" id="GO:0030148">
    <property type="term" value="P:sphingolipid biosynthetic process"/>
    <property type="evidence" value="ECO:0007669"/>
    <property type="project" value="InterPro"/>
</dbReference>
<evidence type="ECO:0000256" key="5">
    <source>
        <dbReference type="ARBA" id="ARBA00022857"/>
    </source>
</evidence>
<evidence type="ECO:0000256" key="9">
    <source>
        <dbReference type="ARBA" id="ARBA00026112"/>
    </source>
</evidence>
<dbReference type="EC" id="1.1.1.102" evidence="9"/>
<keyword evidence="5" id="KW-0521">NADP</keyword>
<protein>
    <recommendedName>
        <fullName evidence="9">3-dehydrosphinganine reductase</fullName>
        <ecNumber evidence="9">1.1.1.102</ecNumber>
    </recommendedName>
</protein>
<evidence type="ECO:0000256" key="12">
    <source>
        <dbReference type="SAM" id="Phobius"/>
    </source>
</evidence>
<evidence type="ECO:0000256" key="3">
    <source>
        <dbReference type="ARBA" id="ARBA00004991"/>
    </source>
</evidence>
<evidence type="ECO:0000256" key="4">
    <source>
        <dbReference type="ARBA" id="ARBA00022824"/>
    </source>
</evidence>
<gene>
    <name evidence="14" type="ORF">FB45DRAFT_904117</name>
</gene>
<comment type="pathway">
    <text evidence="2">Lipid metabolism; sphingolipid metabolism.</text>
</comment>
<dbReference type="AlphaFoldDB" id="A0AAD7C4R4"/>
<evidence type="ECO:0000256" key="7">
    <source>
        <dbReference type="ARBA" id="ARBA00023002"/>
    </source>
</evidence>
<dbReference type="PRINTS" id="PR00081">
    <property type="entry name" value="GDHRDH"/>
</dbReference>
<keyword evidence="12" id="KW-0472">Membrane</keyword>
<feature type="signal peptide" evidence="13">
    <location>
        <begin position="1"/>
        <end position="20"/>
    </location>
</feature>
<dbReference type="InterPro" id="IPR002347">
    <property type="entry name" value="SDR_fam"/>
</dbReference>
<keyword evidence="8" id="KW-0443">Lipid metabolism</keyword>
<evidence type="ECO:0000256" key="10">
    <source>
        <dbReference type="ARBA" id="ARBA00044737"/>
    </source>
</evidence>
<dbReference type="InterPro" id="IPR045022">
    <property type="entry name" value="KDSR-like"/>
</dbReference>
<organism evidence="14 15">
    <name type="scientific">Roridomyces roridus</name>
    <dbReference type="NCBI Taxonomy" id="1738132"/>
    <lineage>
        <taxon>Eukaryota</taxon>
        <taxon>Fungi</taxon>
        <taxon>Dikarya</taxon>
        <taxon>Basidiomycota</taxon>
        <taxon>Agaricomycotina</taxon>
        <taxon>Agaricomycetes</taxon>
        <taxon>Agaricomycetidae</taxon>
        <taxon>Agaricales</taxon>
        <taxon>Marasmiineae</taxon>
        <taxon>Mycenaceae</taxon>
        <taxon>Roridomyces</taxon>
    </lineage>
</organism>
<keyword evidence="13" id="KW-0732">Signal</keyword>
<dbReference type="InterPro" id="IPR036291">
    <property type="entry name" value="NAD(P)-bd_dom_sf"/>
</dbReference>
<dbReference type="FunFam" id="3.40.50.720:FF:000468">
    <property type="entry name" value="Short-chain dehydrogenase, putative"/>
    <property type="match status" value="1"/>
</dbReference>
<keyword evidence="6" id="KW-0746">Sphingolipid metabolism</keyword>
<dbReference type="SUPFAM" id="SSF51735">
    <property type="entry name" value="NAD(P)-binding Rossmann-fold domains"/>
    <property type="match status" value="1"/>
</dbReference>
<evidence type="ECO:0000256" key="1">
    <source>
        <dbReference type="ARBA" id="ARBA00004240"/>
    </source>
</evidence>
<feature type="transmembrane region" description="Helical" evidence="12">
    <location>
        <begin position="166"/>
        <end position="186"/>
    </location>
</feature>
<dbReference type="Gene3D" id="3.40.50.720">
    <property type="entry name" value="NAD(P)-binding Rossmann-like Domain"/>
    <property type="match status" value="1"/>
</dbReference>
<name>A0AAD7C4R4_9AGAR</name>
<keyword evidence="4" id="KW-0256">Endoplasmic reticulum</keyword>
<feature type="chain" id="PRO_5042271340" description="3-dehydrosphinganine reductase" evidence="13">
    <location>
        <begin position="21"/>
        <end position="334"/>
    </location>
</feature>
<dbReference type="PANTHER" id="PTHR43550">
    <property type="entry name" value="3-KETODIHYDROSPHINGOSINE REDUCTASE"/>
    <property type="match status" value="1"/>
</dbReference>
<reference evidence="14" key="1">
    <citation type="submission" date="2023-03" db="EMBL/GenBank/DDBJ databases">
        <title>Massive genome expansion in bonnet fungi (Mycena s.s.) driven by repeated elements and novel gene families across ecological guilds.</title>
        <authorList>
            <consortium name="Lawrence Berkeley National Laboratory"/>
            <person name="Harder C.B."/>
            <person name="Miyauchi S."/>
            <person name="Viragh M."/>
            <person name="Kuo A."/>
            <person name="Thoen E."/>
            <person name="Andreopoulos B."/>
            <person name="Lu D."/>
            <person name="Skrede I."/>
            <person name="Drula E."/>
            <person name="Henrissat B."/>
            <person name="Morin E."/>
            <person name="Kohler A."/>
            <person name="Barry K."/>
            <person name="LaButti K."/>
            <person name="Morin E."/>
            <person name="Salamov A."/>
            <person name="Lipzen A."/>
            <person name="Mereny Z."/>
            <person name="Hegedus B."/>
            <person name="Baldrian P."/>
            <person name="Stursova M."/>
            <person name="Weitz H."/>
            <person name="Taylor A."/>
            <person name="Grigoriev I.V."/>
            <person name="Nagy L.G."/>
            <person name="Martin F."/>
            <person name="Kauserud H."/>
        </authorList>
    </citation>
    <scope>NUCLEOTIDE SEQUENCE</scope>
    <source>
        <strain evidence="14">9284</strain>
    </source>
</reference>
<dbReference type="EMBL" id="JARKIF010000005">
    <property type="protein sequence ID" value="KAJ7638874.1"/>
    <property type="molecule type" value="Genomic_DNA"/>
</dbReference>
<keyword evidence="12" id="KW-1133">Transmembrane helix</keyword>
<evidence type="ECO:0000256" key="13">
    <source>
        <dbReference type="SAM" id="SignalP"/>
    </source>
</evidence>
<evidence type="ECO:0000256" key="11">
    <source>
        <dbReference type="ARBA" id="ARBA00048930"/>
    </source>
</evidence>
<evidence type="ECO:0000256" key="8">
    <source>
        <dbReference type="ARBA" id="ARBA00023098"/>
    </source>
</evidence>
<dbReference type="Pfam" id="PF00106">
    <property type="entry name" value="adh_short"/>
    <property type="match status" value="1"/>
</dbReference>
<comment type="pathway">
    <text evidence="3">Sphingolipid metabolism.</text>
</comment>
<comment type="caution">
    <text evidence="14">The sequence shown here is derived from an EMBL/GenBank/DDBJ whole genome shotgun (WGS) entry which is preliminary data.</text>
</comment>
<evidence type="ECO:0000256" key="2">
    <source>
        <dbReference type="ARBA" id="ARBA00004760"/>
    </source>
</evidence>
<comment type="subcellular location">
    <subcellularLocation>
        <location evidence="1">Endoplasmic reticulum</location>
    </subcellularLocation>
</comment>
<keyword evidence="7" id="KW-0560">Oxidoreductase</keyword>
<dbReference type="PANTHER" id="PTHR43550:SF3">
    <property type="entry name" value="3-KETODIHYDROSPHINGOSINE REDUCTASE"/>
    <property type="match status" value="1"/>
</dbReference>
<dbReference type="GO" id="GO:0047560">
    <property type="term" value="F:3-dehydrosphinganine reductase activity"/>
    <property type="evidence" value="ECO:0007669"/>
    <property type="project" value="UniProtKB-EC"/>
</dbReference>
<comment type="catalytic activity">
    <reaction evidence="11">
        <text>sphinganine + NADP(+) = 3-oxosphinganine + NADPH + H(+)</text>
        <dbReference type="Rhea" id="RHEA:22640"/>
        <dbReference type="ChEBI" id="CHEBI:15378"/>
        <dbReference type="ChEBI" id="CHEBI:57783"/>
        <dbReference type="ChEBI" id="CHEBI:57817"/>
        <dbReference type="ChEBI" id="CHEBI:58299"/>
        <dbReference type="ChEBI" id="CHEBI:58349"/>
        <dbReference type="EC" id="1.1.1.102"/>
    </reaction>
    <physiologicalReaction direction="right-to-left" evidence="11">
        <dbReference type="Rhea" id="RHEA:22642"/>
    </physiologicalReaction>
</comment>
<evidence type="ECO:0000256" key="6">
    <source>
        <dbReference type="ARBA" id="ARBA00022919"/>
    </source>
</evidence>
<dbReference type="GO" id="GO:0005789">
    <property type="term" value="C:endoplasmic reticulum membrane"/>
    <property type="evidence" value="ECO:0007669"/>
    <property type="project" value="TreeGrafter"/>
</dbReference>
<comment type="function">
    <text evidence="10">Catalyzes the reduction of 3'-oxosphinganine (3-ketodihydrosphingosine/KDS) to sphinganine (dihydrosphingosine/DHS), the second step of de novo sphingolipid biosynthesis.</text>
</comment>
<keyword evidence="12" id="KW-0812">Transmembrane</keyword>
<accession>A0AAD7C4R4</accession>
<dbReference type="GO" id="GO:0006666">
    <property type="term" value="P:3-keto-sphinganine metabolic process"/>
    <property type="evidence" value="ECO:0007669"/>
    <property type="project" value="InterPro"/>
</dbReference>
<sequence>MFTFITLFVVAAALILPVVSMLFSGKNWTPEGRHCYVTGGSSGLGLSLAILLTKKGAHVSIVARDEQKLRTALEEMEKVRQNADQKLHYYSFSLNEADASSQALDAVCAAHGGRSPDALFLCAGSSAPRFFVEETEASLRKGMDTAYWVQAWTALAAAKRMVRERFSGKIVFCSSFLGYMSIIGYASYSPGKHALRGLAETLRSELLLYGIDIHILFPGTIYTPGYEEENKTKPKITLKIEETDEGMQPDKLAEGLLHGVQRGDFHITADLLGNIFRASTMGSTPHNNVLLDVFYSLAGWVGLPLWRRGVDKEILGHRADHQKYLEGIGFFGKK</sequence>
<dbReference type="Proteomes" id="UP001221142">
    <property type="component" value="Unassembled WGS sequence"/>
</dbReference>
<evidence type="ECO:0000313" key="14">
    <source>
        <dbReference type="EMBL" id="KAJ7638874.1"/>
    </source>
</evidence>
<keyword evidence="15" id="KW-1185">Reference proteome</keyword>
<evidence type="ECO:0000313" key="15">
    <source>
        <dbReference type="Proteomes" id="UP001221142"/>
    </source>
</evidence>